<evidence type="ECO:0000313" key="2">
    <source>
        <dbReference type="Proteomes" id="UP000821845"/>
    </source>
</evidence>
<protein>
    <submittedName>
        <fullName evidence="1">Uncharacterized protein</fullName>
    </submittedName>
</protein>
<dbReference type="Proteomes" id="UP000821845">
    <property type="component" value="Chromosome 7"/>
</dbReference>
<name>A0ACB7RYW0_HYAAI</name>
<reference evidence="1" key="1">
    <citation type="submission" date="2020-05" db="EMBL/GenBank/DDBJ databases">
        <title>Large-scale comparative analyses of tick genomes elucidate their genetic diversity and vector capacities.</title>
        <authorList>
            <person name="Jia N."/>
            <person name="Wang J."/>
            <person name="Shi W."/>
            <person name="Du L."/>
            <person name="Sun Y."/>
            <person name="Zhan W."/>
            <person name="Jiang J."/>
            <person name="Wang Q."/>
            <person name="Zhang B."/>
            <person name="Ji P."/>
            <person name="Sakyi L.B."/>
            <person name="Cui X."/>
            <person name="Yuan T."/>
            <person name="Jiang B."/>
            <person name="Yang W."/>
            <person name="Lam T.T.-Y."/>
            <person name="Chang Q."/>
            <person name="Ding S."/>
            <person name="Wang X."/>
            <person name="Zhu J."/>
            <person name="Ruan X."/>
            <person name="Zhao L."/>
            <person name="Wei J."/>
            <person name="Que T."/>
            <person name="Du C."/>
            <person name="Cheng J."/>
            <person name="Dai P."/>
            <person name="Han X."/>
            <person name="Huang E."/>
            <person name="Gao Y."/>
            <person name="Liu J."/>
            <person name="Shao H."/>
            <person name="Ye R."/>
            <person name="Li L."/>
            <person name="Wei W."/>
            <person name="Wang X."/>
            <person name="Wang C."/>
            <person name="Yang T."/>
            <person name="Huo Q."/>
            <person name="Li W."/>
            <person name="Guo W."/>
            <person name="Chen H."/>
            <person name="Zhou L."/>
            <person name="Ni X."/>
            <person name="Tian J."/>
            <person name="Zhou Y."/>
            <person name="Sheng Y."/>
            <person name="Liu T."/>
            <person name="Pan Y."/>
            <person name="Xia L."/>
            <person name="Li J."/>
            <person name="Zhao F."/>
            <person name="Cao W."/>
        </authorList>
    </citation>
    <scope>NUCLEOTIDE SEQUENCE</scope>
    <source>
        <strain evidence="1">Hyas-2018</strain>
    </source>
</reference>
<comment type="caution">
    <text evidence="1">The sequence shown here is derived from an EMBL/GenBank/DDBJ whole genome shotgun (WGS) entry which is preliminary data.</text>
</comment>
<gene>
    <name evidence="1" type="ORF">HPB50_022567</name>
</gene>
<organism evidence="1 2">
    <name type="scientific">Hyalomma asiaticum</name>
    <name type="common">Tick</name>
    <dbReference type="NCBI Taxonomy" id="266040"/>
    <lineage>
        <taxon>Eukaryota</taxon>
        <taxon>Metazoa</taxon>
        <taxon>Ecdysozoa</taxon>
        <taxon>Arthropoda</taxon>
        <taxon>Chelicerata</taxon>
        <taxon>Arachnida</taxon>
        <taxon>Acari</taxon>
        <taxon>Parasitiformes</taxon>
        <taxon>Ixodida</taxon>
        <taxon>Ixodoidea</taxon>
        <taxon>Ixodidae</taxon>
        <taxon>Hyalomminae</taxon>
        <taxon>Hyalomma</taxon>
    </lineage>
</organism>
<accession>A0ACB7RYW0</accession>
<sequence>MRFSVSRQRVALPETRFDGVEAAVRAKKSLNGADIYSGCCTLKIEYAKSDPTPFATRASRALASLPCKNSSAVADVLGARAPRWMATPTRLNVYKNDPDSWDYTNPNLGGWSPLVVSSCLPLWWCGGAQQPTSSGRSSL</sequence>
<proteinExistence type="predicted"/>
<dbReference type="EMBL" id="CM023487">
    <property type="protein sequence ID" value="KAH6926841.1"/>
    <property type="molecule type" value="Genomic_DNA"/>
</dbReference>
<evidence type="ECO:0000313" key="1">
    <source>
        <dbReference type="EMBL" id="KAH6926841.1"/>
    </source>
</evidence>
<keyword evidence="2" id="KW-1185">Reference proteome</keyword>